<organism evidence="1 2">
    <name type="scientific">Pseudogymnoascus verrucosus</name>
    <dbReference type="NCBI Taxonomy" id="342668"/>
    <lineage>
        <taxon>Eukaryota</taxon>
        <taxon>Fungi</taxon>
        <taxon>Dikarya</taxon>
        <taxon>Ascomycota</taxon>
        <taxon>Pezizomycotina</taxon>
        <taxon>Leotiomycetes</taxon>
        <taxon>Thelebolales</taxon>
        <taxon>Thelebolaceae</taxon>
        <taxon>Pseudogymnoascus</taxon>
    </lineage>
</organism>
<dbReference type="EMBL" id="KV460253">
    <property type="protein sequence ID" value="OBT93453.1"/>
    <property type="molecule type" value="Genomic_DNA"/>
</dbReference>
<evidence type="ECO:0000313" key="1">
    <source>
        <dbReference type="EMBL" id="OBT93453.1"/>
    </source>
</evidence>
<dbReference type="AlphaFoldDB" id="A0A1B8GCA4"/>
<sequence length="168" mass="19602">MKSRHFWSSVKEYGGADYIANVKAFARPLSAKTIQNCRDVAKVIVPKHISYPAFRAKMRSKNENQRVAYFGNLATPSMKHFIFRHHFKALNFAYIFHKASRPVRLKETTRQNLRLRIDFITATMLYTTLLPVTREILSKKNLTTPKNDEAEAFPELDDKFNWKMAFDA</sequence>
<proteinExistence type="predicted"/>
<reference evidence="2" key="2">
    <citation type="journal article" date="2018" name="Nat. Commun.">
        <title>Extreme sensitivity to ultraviolet light in the fungal pathogen causing white-nose syndrome of bats.</title>
        <authorList>
            <person name="Palmer J.M."/>
            <person name="Drees K.P."/>
            <person name="Foster J.T."/>
            <person name="Lindner D.L."/>
        </authorList>
    </citation>
    <scope>NUCLEOTIDE SEQUENCE [LARGE SCALE GENOMIC DNA]</scope>
    <source>
        <strain evidence="2">UAMH 10579</strain>
    </source>
</reference>
<name>A0A1B8GCA4_9PEZI</name>
<dbReference type="RefSeq" id="XP_018127186.1">
    <property type="nucleotide sequence ID" value="XM_018278074.1"/>
</dbReference>
<gene>
    <name evidence="1" type="ORF">VE01_08653</name>
</gene>
<dbReference type="Proteomes" id="UP000091956">
    <property type="component" value="Unassembled WGS sequence"/>
</dbReference>
<reference evidence="1 2" key="1">
    <citation type="submission" date="2016-03" db="EMBL/GenBank/DDBJ databases">
        <title>Comparative genomics of Pseudogymnoascus destructans, the fungus causing white-nose syndrome of bats.</title>
        <authorList>
            <person name="Palmer J.M."/>
            <person name="Drees K.P."/>
            <person name="Foster J.T."/>
            <person name="Lindner D.L."/>
        </authorList>
    </citation>
    <scope>NUCLEOTIDE SEQUENCE [LARGE SCALE GENOMIC DNA]</scope>
    <source>
        <strain evidence="1 2">UAMH 10579</strain>
    </source>
</reference>
<dbReference type="GeneID" id="28842039"/>
<accession>A0A1B8GCA4</accession>
<keyword evidence="2" id="KW-1185">Reference proteome</keyword>
<protein>
    <submittedName>
        <fullName evidence="1">Uncharacterized protein</fullName>
    </submittedName>
</protein>
<evidence type="ECO:0000313" key="2">
    <source>
        <dbReference type="Proteomes" id="UP000091956"/>
    </source>
</evidence>